<dbReference type="RefSeq" id="WP_006378775.1">
    <property type="nucleotide sequence ID" value="NZ_AEJB01000361.1"/>
</dbReference>
<evidence type="ECO:0008006" key="4">
    <source>
        <dbReference type="Google" id="ProtNLM"/>
    </source>
</evidence>
<protein>
    <recommendedName>
        <fullName evidence="4">Core-binding (CB) domain-containing protein</fullName>
    </recommendedName>
</protein>
<proteinExistence type="predicted"/>
<dbReference type="GeneID" id="97405811"/>
<name>L7F2J3_STRT8</name>
<reference evidence="2 3" key="1">
    <citation type="journal article" date="2011" name="Plasmid">
        <title>Streptomyces turgidiscabies Car8 contains a modular pathogenicity island that shares virulence genes with other actinobacterial plant pathogens.</title>
        <authorList>
            <person name="Huguet-Tapia J.C."/>
            <person name="Badger J.H."/>
            <person name="Loria R."/>
            <person name="Pettis G.S."/>
        </authorList>
    </citation>
    <scope>NUCLEOTIDE SEQUENCE [LARGE SCALE GENOMIC DNA]</scope>
    <source>
        <strain evidence="2 3">Car8</strain>
    </source>
</reference>
<dbReference type="STRING" id="85558.T45_06312"/>
<comment type="caution">
    <text evidence="2">The sequence shown here is derived from an EMBL/GenBank/DDBJ whole genome shotgun (WGS) entry which is preliminary data.</text>
</comment>
<organism evidence="2 3">
    <name type="scientific">Streptomyces turgidiscabies (strain Car8)</name>
    <dbReference type="NCBI Taxonomy" id="698760"/>
    <lineage>
        <taxon>Bacteria</taxon>
        <taxon>Bacillati</taxon>
        <taxon>Actinomycetota</taxon>
        <taxon>Actinomycetes</taxon>
        <taxon>Kitasatosporales</taxon>
        <taxon>Streptomycetaceae</taxon>
        <taxon>Streptomyces</taxon>
    </lineage>
</organism>
<sequence length="576" mass="63983">MSPRGRKAVLPPADFQATPHTDPTGLRVTVVNNRGLDRLFDFTDLEVPAPMRQALAAAFVRQSVGWNSHATAHNYWRVLTAFAAFLKAQGHPAQDLDKLSTATVKLLRTNFLQASGTRRQLASLQRLLRQDPRLAGSPVAEELARPVRRLPSTRQSLEEDEYGQVKRVAMAEFRAALLRIRENTAHLERYRSGELAEGSRDWKIGRILEHVAATGDVPRTASSKAPVVTNARLLGGHHPLRTWGRLFLTPSEVTALAVLMTAQWGWNLSMYHRVPVPVRTPSAGETSTITYQVQVEKHRACEGRWWDTENITDSGAGSDGRLITQALEATAHGRALVARLSPGTDLLMAYRTHRVGRGHNDHDRPQPVGPIGFGLSRNHVNDWRERHALARSPFQPLRRTVVVEEGQPLQHKQGTHESVYVLPDLRVQKRSRAVIAAGAMEAHEQARDLTFQGRLADAPDPAHQETAAADCTDEQASRWPAPGGGCGADFLACLACENARVHTGHHPRLAVLHQDLHSLRGTLPGRHWAATWDTFMHRLEDLRERVGESAFDHAGQQATERDHMIVKLLVKGDLVR</sequence>
<dbReference type="Proteomes" id="UP000010931">
    <property type="component" value="Unassembled WGS sequence"/>
</dbReference>
<keyword evidence="3" id="KW-1185">Reference proteome</keyword>
<dbReference type="PATRIC" id="fig|698760.3.peg.5520"/>
<gene>
    <name evidence="2" type="ORF">STRTUCAR8_01989</name>
</gene>
<dbReference type="EMBL" id="AEJB01000361">
    <property type="protein sequence ID" value="ELP65848.1"/>
    <property type="molecule type" value="Genomic_DNA"/>
</dbReference>
<feature type="region of interest" description="Disordered" evidence="1">
    <location>
        <begin position="459"/>
        <end position="478"/>
    </location>
</feature>
<evidence type="ECO:0000313" key="3">
    <source>
        <dbReference type="Proteomes" id="UP000010931"/>
    </source>
</evidence>
<feature type="region of interest" description="Disordered" evidence="1">
    <location>
        <begin position="1"/>
        <end position="23"/>
    </location>
</feature>
<evidence type="ECO:0000256" key="1">
    <source>
        <dbReference type="SAM" id="MobiDB-lite"/>
    </source>
</evidence>
<evidence type="ECO:0000313" key="2">
    <source>
        <dbReference type="EMBL" id="ELP65848.1"/>
    </source>
</evidence>
<dbReference type="AlphaFoldDB" id="L7F2J3"/>
<accession>L7F2J3</accession>